<dbReference type="EMBL" id="JANBVB010000034">
    <property type="protein sequence ID" value="KAJ2899180.1"/>
    <property type="molecule type" value="Genomic_DNA"/>
</dbReference>
<comment type="caution">
    <text evidence="1">The sequence shown here is derived from an EMBL/GenBank/DDBJ whole genome shotgun (WGS) entry which is preliminary data.</text>
</comment>
<proteinExistence type="predicted"/>
<gene>
    <name evidence="1" type="ORF">IWW38_001074</name>
</gene>
<evidence type="ECO:0000313" key="2">
    <source>
        <dbReference type="Proteomes" id="UP001139981"/>
    </source>
</evidence>
<sequence length="51" mass="5206">CQGRRAERGHAADAVPAGQISAVGGSARSRAQPRHGVAIPAFTAQLQLSLL</sequence>
<name>A0ACC1M7Y5_9FUNG</name>
<reference evidence="1" key="1">
    <citation type="submission" date="2022-07" db="EMBL/GenBank/DDBJ databases">
        <title>Phylogenomic reconstructions and comparative analyses of Kickxellomycotina fungi.</title>
        <authorList>
            <person name="Reynolds N.K."/>
            <person name="Stajich J.E."/>
            <person name="Barry K."/>
            <person name="Grigoriev I.V."/>
            <person name="Crous P."/>
            <person name="Smith M.E."/>
        </authorList>
    </citation>
    <scope>NUCLEOTIDE SEQUENCE</scope>
    <source>
        <strain evidence="1">CBS 190363</strain>
    </source>
</reference>
<keyword evidence="2" id="KW-1185">Reference proteome</keyword>
<protein>
    <submittedName>
        <fullName evidence="1">Uncharacterized protein</fullName>
    </submittedName>
</protein>
<feature type="non-terminal residue" evidence="1">
    <location>
        <position position="51"/>
    </location>
</feature>
<feature type="non-terminal residue" evidence="1">
    <location>
        <position position="1"/>
    </location>
</feature>
<dbReference type="Proteomes" id="UP001139981">
    <property type="component" value="Unassembled WGS sequence"/>
</dbReference>
<evidence type="ECO:0000313" key="1">
    <source>
        <dbReference type="EMBL" id="KAJ2899180.1"/>
    </source>
</evidence>
<organism evidence="1 2">
    <name type="scientific">Coemansia aciculifera</name>
    <dbReference type="NCBI Taxonomy" id="417176"/>
    <lineage>
        <taxon>Eukaryota</taxon>
        <taxon>Fungi</taxon>
        <taxon>Fungi incertae sedis</taxon>
        <taxon>Zoopagomycota</taxon>
        <taxon>Kickxellomycotina</taxon>
        <taxon>Kickxellomycetes</taxon>
        <taxon>Kickxellales</taxon>
        <taxon>Kickxellaceae</taxon>
        <taxon>Coemansia</taxon>
    </lineage>
</organism>
<accession>A0ACC1M7Y5</accession>